<keyword evidence="2" id="KW-0472">Membrane</keyword>
<feature type="transmembrane region" description="Helical" evidence="2">
    <location>
        <begin position="85"/>
        <end position="107"/>
    </location>
</feature>
<dbReference type="AlphaFoldDB" id="M2AIH8"/>
<evidence type="ECO:0000313" key="4">
    <source>
        <dbReference type="Proteomes" id="UP000011529"/>
    </source>
</evidence>
<proteinExistence type="predicted"/>
<feature type="region of interest" description="Disordered" evidence="1">
    <location>
        <begin position="1"/>
        <end position="60"/>
    </location>
</feature>
<keyword evidence="2" id="KW-0812">Transmembrane</keyword>
<reference evidence="3" key="1">
    <citation type="submission" date="2012-11" db="EMBL/GenBank/DDBJ databases">
        <title>Permanent draft genomes of Rhodopirellula europaea strain SH398 and 6C.</title>
        <authorList>
            <person name="Richter M."/>
            <person name="Richter-Heitmann T."/>
            <person name="Frank C."/>
            <person name="Harder J."/>
            <person name="Glockner F.O."/>
        </authorList>
    </citation>
    <scope>NUCLEOTIDE SEQUENCE</scope>
    <source>
        <strain evidence="3">6C</strain>
    </source>
</reference>
<dbReference type="Proteomes" id="UP000011529">
    <property type="component" value="Unassembled WGS sequence"/>
</dbReference>
<evidence type="ECO:0000256" key="2">
    <source>
        <dbReference type="SAM" id="Phobius"/>
    </source>
</evidence>
<feature type="compositionally biased region" description="Polar residues" evidence="1">
    <location>
        <begin position="27"/>
        <end position="42"/>
    </location>
</feature>
<evidence type="ECO:0000313" key="3">
    <source>
        <dbReference type="EMBL" id="EMB16950.1"/>
    </source>
</evidence>
<evidence type="ECO:0000256" key="1">
    <source>
        <dbReference type="SAM" id="MobiDB-lite"/>
    </source>
</evidence>
<keyword evidence="2" id="KW-1133">Transmembrane helix</keyword>
<name>M2AIH8_9BACT</name>
<comment type="caution">
    <text evidence="3">The sequence shown here is derived from an EMBL/GenBank/DDBJ whole genome shotgun (WGS) entry which is preliminary data.</text>
</comment>
<gene>
    <name evidence="3" type="ORF">RE6C_02353</name>
</gene>
<accession>M2AIH8</accession>
<sequence length="153" mass="15832">MPVKLLGLHPEVAVSMSEPNPSPTPPDQSVSDAASDPQTGNVVSADAEPSPIRRGSPFAAGTDRPVIAATMAFHQEEVWVPESGILQASVIAALIVLVFSVACWQLFPAGGILVTGLGCGLSILGMFSSRLVGAALCLIAHSVLFAACYMQMM</sequence>
<dbReference type="EMBL" id="ANMO01000113">
    <property type="protein sequence ID" value="EMB16950.1"/>
    <property type="molecule type" value="Genomic_DNA"/>
</dbReference>
<feature type="transmembrane region" description="Helical" evidence="2">
    <location>
        <begin position="127"/>
        <end position="150"/>
    </location>
</feature>
<keyword evidence="4" id="KW-1185">Reference proteome</keyword>
<reference evidence="3" key="2">
    <citation type="journal article" date="2013" name="Mar. Genomics">
        <title>Expression of sulfatases in Rhodopirellula baltica and the diversity of sulfatases in the genus Rhodopirellula.</title>
        <authorList>
            <person name="Wegner C.E."/>
            <person name="Richter-Heitmann T."/>
            <person name="Klindworth A."/>
            <person name="Klockow C."/>
            <person name="Richter M."/>
            <person name="Achstetter T."/>
            <person name="Glockner F.O."/>
            <person name="Harder J."/>
        </authorList>
    </citation>
    <scope>NUCLEOTIDE SEQUENCE [LARGE SCALE GENOMIC DNA]</scope>
    <source>
        <strain evidence="3">6C</strain>
    </source>
</reference>
<dbReference type="PATRIC" id="fig|1263867.3.peg.2510"/>
<protein>
    <submittedName>
        <fullName evidence="3">Putative membrane protein</fullName>
    </submittedName>
</protein>
<organism evidence="3 4">
    <name type="scientific">Rhodopirellula europaea 6C</name>
    <dbReference type="NCBI Taxonomy" id="1263867"/>
    <lineage>
        <taxon>Bacteria</taxon>
        <taxon>Pseudomonadati</taxon>
        <taxon>Planctomycetota</taxon>
        <taxon>Planctomycetia</taxon>
        <taxon>Pirellulales</taxon>
        <taxon>Pirellulaceae</taxon>
        <taxon>Rhodopirellula</taxon>
    </lineage>
</organism>